<evidence type="ECO:0000313" key="2">
    <source>
        <dbReference type="Proteomes" id="UP000034156"/>
    </source>
</evidence>
<dbReference type="AlphaFoldDB" id="A0A0F7KDH3"/>
<keyword evidence="2" id="KW-1185">Reference proteome</keyword>
<accession>A0A0F7KDH3</accession>
<proteinExistence type="predicted"/>
<sequence length="65" mass="7603">MILLLKEKDGIEVAPYNVIGSSVRVVDFIRRKTVKPLMKSFLRVPAQLYEYILLYLQQVIEFFGI</sequence>
<name>A0A0F7KDH3_9PROT</name>
<protein>
    <submittedName>
        <fullName evidence="1">Uncharacterized protein</fullName>
    </submittedName>
</protein>
<dbReference type="KEGG" id="nco:AAW31_13575"/>
<dbReference type="Proteomes" id="UP000034156">
    <property type="component" value="Chromosome"/>
</dbReference>
<dbReference type="RefSeq" id="WP_046850633.1">
    <property type="nucleotide sequence ID" value="NZ_CBDIPD010000061.1"/>
</dbReference>
<organism evidence="1 2">
    <name type="scientific">Nitrosomonas communis</name>
    <dbReference type="NCBI Taxonomy" id="44574"/>
    <lineage>
        <taxon>Bacteria</taxon>
        <taxon>Pseudomonadati</taxon>
        <taxon>Pseudomonadota</taxon>
        <taxon>Betaproteobacteria</taxon>
        <taxon>Nitrosomonadales</taxon>
        <taxon>Nitrosomonadaceae</taxon>
        <taxon>Nitrosomonas</taxon>
    </lineage>
</organism>
<reference evidence="2" key="1">
    <citation type="submission" date="2015-05" db="EMBL/GenBank/DDBJ databases">
        <title>Draft genome of Nitrosomonas communis strain Nm2.</title>
        <authorList>
            <person name="Kozlowski J.A."/>
            <person name="Kits K.D."/>
            <person name="Stein L.Y."/>
        </authorList>
    </citation>
    <scope>NUCLEOTIDE SEQUENCE [LARGE SCALE GENOMIC DNA]</scope>
    <source>
        <strain evidence="2">Nm2</strain>
    </source>
</reference>
<dbReference type="EMBL" id="CP011451">
    <property type="protein sequence ID" value="AKH38595.1"/>
    <property type="molecule type" value="Genomic_DNA"/>
</dbReference>
<evidence type="ECO:0000313" key="1">
    <source>
        <dbReference type="EMBL" id="AKH38595.1"/>
    </source>
</evidence>
<gene>
    <name evidence="1" type="ORF">AAW31_13575</name>
</gene>
<reference evidence="1 2" key="2">
    <citation type="journal article" date="2016" name="Genome Announc.">
        <title>Genome Sequence of Nitrosomonas communis Strain Nm2, a Mesophilic Ammonia-Oxidizing Bacterium Isolated from Mediterranean Soil.</title>
        <authorList>
            <person name="Kozlowski J.A."/>
            <person name="Kits K.D."/>
            <person name="Stein L.Y."/>
        </authorList>
    </citation>
    <scope>NUCLEOTIDE SEQUENCE [LARGE SCALE GENOMIC DNA]</scope>
    <source>
        <strain evidence="1 2">Nm2</strain>
    </source>
</reference>